<dbReference type="Gene3D" id="3.90.226.10">
    <property type="entry name" value="2-enoyl-CoA Hydratase, Chain A, domain 1"/>
    <property type="match status" value="1"/>
</dbReference>
<dbReference type="InterPro" id="IPR029045">
    <property type="entry name" value="ClpP/crotonase-like_dom_sf"/>
</dbReference>
<dbReference type="InterPro" id="IPR051683">
    <property type="entry name" value="Enoyl-CoA_Hydratase/Isomerase"/>
</dbReference>
<evidence type="ECO:0000256" key="2">
    <source>
        <dbReference type="RuleBase" id="RU003707"/>
    </source>
</evidence>
<dbReference type="Gene3D" id="1.10.12.10">
    <property type="entry name" value="Lyase 2-enoyl-coa Hydratase, Chain A, domain 2"/>
    <property type="match status" value="1"/>
</dbReference>
<proteinExistence type="inferred from homology"/>
<dbReference type="RefSeq" id="WP_302706732.1">
    <property type="nucleotide sequence ID" value="NZ_JAULSC010000004.1"/>
</dbReference>
<dbReference type="Pfam" id="PF00378">
    <property type="entry name" value="ECH_1"/>
    <property type="match status" value="1"/>
</dbReference>
<dbReference type="InterPro" id="IPR001753">
    <property type="entry name" value="Enoyl-CoA_hydra/iso"/>
</dbReference>
<name>A0ABT8TPQ4_9ACTN</name>
<accession>A0ABT8TPQ4</accession>
<comment type="caution">
    <text evidence="3">The sequence shown here is derived from an EMBL/GenBank/DDBJ whole genome shotgun (WGS) entry which is preliminary data.</text>
</comment>
<reference evidence="3" key="1">
    <citation type="submission" date="2023-06" db="EMBL/GenBank/DDBJ databases">
        <title>Genome sequence of Nocardioides sp. SOB44.</title>
        <authorList>
            <person name="Zhang G."/>
        </authorList>
    </citation>
    <scope>NUCLEOTIDE SEQUENCE</scope>
    <source>
        <strain evidence="3">SOB44</strain>
    </source>
</reference>
<dbReference type="CDD" id="cd06558">
    <property type="entry name" value="crotonase-like"/>
    <property type="match status" value="1"/>
</dbReference>
<evidence type="ECO:0000313" key="4">
    <source>
        <dbReference type="Proteomes" id="UP001168363"/>
    </source>
</evidence>
<dbReference type="Proteomes" id="UP001168363">
    <property type="component" value="Unassembled WGS sequence"/>
</dbReference>
<dbReference type="PANTHER" id="PTHR42964">
    <property type="entry name" value="ENOYL-COA HYDRATASE"/>
    <property type="match status" value="1"/>
</dbReference>
<dbReference type="InterPro" id="IPR018376">
    <property type="entry name" value="Enoyl-CoA_hyd/isom_CS"/>
</dbReference>
<protein>
    <submittedName>
        <fullName evidence="3">Enoyl-CoA hydratase-related protein</fullName>
    </submittedName>
</protein>
<dbReference type="EMBL" id="JAULSC010000004">
    <property type="protein sequence ID" value="MDO3395415.1"/>
    <property type="molecule type" value="Genomic_DNA"/>
</dbReference>
<organism evidence="3 4">
    <name type="scientific">Nocardioides cremeus</name>
    <dbReference type="NCBI Taxonomy" id="3058044"/>
    <lineage>
        <taxon>Bacteria</taxon>
        <taxon>Bacillati</taxon>
        <taxon>Actinomycetota</taxon>
        <taxon>Actinomycetes</taxon>
        <taxon>Propionibacteriales</taxon>
        <taxon>Nocardioidaceae</taxon>
        <taxon>Nocardioides</taxon>
    </lineage>
</organism>
<comment type="similarity">
    <text evidence="1 2">Belongs to the enoyl-CoA hydratase/isomerase family.</text>
</comment>
<dbReference type="PANTHER" id="PTHR42964:SF1">
    <property type="entry name" value="POLYKETIDE BIOSYNTHESIS ENOYL-COA HYDRATASE PKSH-RELATED"/>
    <property type="match status" value="1"/>
</dbReference>
<keyword evidence="4" id="KW-1185">Reference proteome</keyword>
<evidence type="ECO:0000313" key="3">
    <source>
        <dbReference type="EMBL" id="MDO3395415.1"/>
    </source>
</evidence>
<dbReference type="SUPFAM" id="SSF52096">
    <property type="entry name" value="ClpP/crotonase"/>
    <property type="match status" value="1"/>
</dbReference>
<dbReference type="InterPro" id="IPR014748">
    <property type="entry name" value="Enoyl-CoA_hydra_C"/>
</dbReference>
<dbReference type="PROSITE" id="PS00166">
    <property type="entry name" value="ENOYL_COA_HYDRATASE"/>
    <property type="match status" value="1"/>
</dbReference>
<gene>
    <name evidence="3" type="ORF">QWJ41_06785</name>
</gene>
<sequence length="259" mass="26743">MGLVDYSFADDTARITLVDPERGNPLHPASVHELRGAVRRAGADQARVIVLAATGRFFCVGGDLPAFAGAADMGELVDDLAAELHQVISELVRSEAIVVSVVQGAAAGAGFPLAMAADLVVAADAASFTCAYTKVGLSVDGSTSLLVHSIGLHRALRLALLNDTMTAEEAHLAGLVARVVPAAELDAAVDDVVARVLTSAPVALALTKRLLRDVAEPAPEGAMRLEAIGIRAAATTSDAREGVSAFVEKRAPRFGPQQH</sequence>
<evidence type="ECO:0000256" key="1">
    <source>
        <dbReference type="ARBA" id="ARBA00005254"/>
    </source>
</evidence>